<evidence type="ECO:0000313" key="9">
    <source>
        <dbReference type="Proteomes" id="UP000244867"/>
    </source>
</evidence>
<organism evidence="8 9">
    <name type="scientific">Nocardioides currus</name>
    <dbReference type="NCBI Taxonomy" id="2133958"/>
    <lineage>
        <taxon>Bacteria</taxon>
        <taxon>Bacillati</taxon>
        <taxon>Actinomycetota</taxon>
        <taxon>Actinomycetes</taxon>
        <taxon>Propionibacteriales</taxon>
        <taxon>Nocardioidaceae</taxon>
        <taxon>Nocardioides</taxon>
    </lineage>
</organism>
<evidence type="ECO:0000256" key="1">
    <source>
        <dbReference type="ARBA" id="ARBA00010641"/>
    </source>
</evidence>
<sequence length="225" mass="24963">MCLPSETGVGPPANLDLPPHLRHPPSDDPGKVESSCNRWRPSVRITDVDHGEALGARLAQHDEAALEDVYALYGPSVLSFLQRHVGPDEAEDVLQRTFFDVWRHAARYDSTQRFSTWLFTIAHRRAVDTLRARRHPVVDVASLRDLVGEDGRDTVSQLADAADVQAALRELPEHEREVLLLAYYDGLTQREIAERLAVPIGTVKARAARGTKHLAGAMRETGGVR</sequence>
<dbReference type="SUPFAM" id="SSF88659">
    <property type="entry name" value="Sigma3 and sigma4 domains of RNA polymerase sigma factors"/>
    <property type="match status" value="1"/>
</dbReference>
<dbReference type="PANTHER" id="PTHR43133">
    <property type="entry name" value="RNA POLYMERASE ECF-TYPE SIGMA FACTO"/>
    <property type="match status" value="1"/>
</dbReference>
<keyword evidence="3" id="KW-0731">Sigma factor</keyword>
<dbReference type="InterPro" id="IPR014284">
    <property type="entry name" value="RNA_pol_sigma-70_dom"/>
</dbReference>
<dbReference type="GO" id="GO:0003677">
    <property type="term" value="F:DNA binding"/>
    <property type="evidence" value="ECO:0007669"/>
    <property type="project" value="InterPro"/>
</dbReference>
<dbReference type="OrthoDB" id="3777963at2"/>
<reference evidence="8 9" key="1">
    <citation type="submission" date="2018-03" db="EMBL/GenBank/DDBJ databases">
        <authorList>
            <person name="Keele B.F."/>
        </authorList>
    </citation>
    <scope>NUCLEOTIDE SEQUENCE [LARGE SCALE GENOMIC DNA]</scope>
    <source>
        <strain evidence="8 9">IB-3</strain>
    </source>
</reference>
<dbReference type="GO" id="GO:0006352">
    <property type="term" value="P:DNA-templated transcription initiation"/>
    <property type="evidence" value="ECO:0007669"/>
    <property type="project" value="InterPro"/>
</dbReference>
<dbReference type="InterPro" id="IPR013325">
    <property type="entry name" value="RNA_pol_sigma_r2"/>
</dbReference>
<evidence type="ECO:0000256" key="5">
    <source>
        <dbReference type="SAM" id="MobiDB-lite"/>
    </source>
</evidence>
<dbReference type="CDD" id="cd06171">
    <property type="entry name" value="Sigma70_r4"/>
    <property type="match status" value="1"/>
</dbReference>
<evidence type="ECO:0000259" key="6">
    <source>
        <dbReference type="Pfam" id="PF04542"/>
    </source>
</evidence>
<evidence type="ECO:0000256" key="4">
    <source>
        <dbReference type="ARBA" id="ARBA00023163"/>
    </source>
</evidence>
<keyword evidence="2" id="KW-0805">Transcription regulation</keyword>
<dbReference type="Pfam" id="PF08281">
    <property type="entry name" value="Sigma70_r4_2"/>
    <property type="match status" value="1"/>
</dbReference>
<dbReference type="Pfam" id="PF04542">
    <property type="entry name" value="Sigma70_r2"/>
    <property type="match status" value="1"/>
</dbReference>
<keyword evidence="4" id="KW-0804">Transcription</keyword>
<evidence type="ECO:0000256" key="3">
    <source>
        <dbReference type="ARBA" id="ARBA00023082"/>
    </source>
</evidence>
<dbReference type="InterPro" id="IPR007627">
    <property type="entry name" value="RNA_pol_sigma70_r2"/>
</dbReference>
<dbReference type="EMBL" id="PYXZ01000002">
    <property type="protein sequence ID" value="PUA81765.1"/>
    <property type="molecule type" value="Genomic_DNA"/>
</dbReference>
<proteinExistence type="inferred from homology"/>
<evidence type="ECO:0000259" key="7">
    <source>
        <dbReference type="Pfam" id="PF08281"/>
    </source>
</evidence>
<feature type="domain" description="RNA polymerase sigma factor 70 region 4 type 2" evidence="7">
    <location>
        <begin position="163"/>
        <end position="214"/>
    </location>
</feature>
<dbReference type="PANTHER" id="PTHR43133:SF62">
    <property type="entry name" value="RNA POLYMERASE SIGMA FACTOR SIGZ"/>
    <property type="match status" value="1"/>
</dbReference>
<comment type="caution">
    <text evidence="8">The sequence shown here is derived from an EMBL/GenBank/DDBJ whole genome shotgun (WGS) entry which is preliminary data.</text>
</comment>
<dbReference type="InterPro" id="IPR036388">
    <property type="entry name" value="WH-like_DNA-bd_sf"/>
</dbReference>
<feature type="domain" description="RNA polymerase sigma-70 region 2" evidence="6">
    <location>
        <begin position="70"/>
        <end position="134"/>
    </location>
</feature>
<comment type="similarity">
    <text evidence="1">Belongs to the sigma-70 factor family. ECF subfamily.</text>
</comment>
<accession>A0A2R7YZG0</accession>
<protein>
    <submittedName>
        <fullName evidence="8">RNA polymerase subunit sigma-24</fullName>
    </submittedName>
</protein>
<dbReference type="InterPro" id="IPR013324">
    <property type="entry name" value="RNA_pol_sigma_r3/r4-like"/>
</dbReference>
<dbReference type="SUPFAM" id="SSF88946">
    <property type="entry name" value="Sigma2 domain of RNA polymerase sigma factors"/>
    <property type="match status" value="1"/>
</dbReference>
<gene>
    <name evidence="8" type="ORF">C7S10_06775</name>
</gene>
<dbReference type="AlphaFoldDB" id="A0A2R7YZG0"/>
<evidence type="ECO:0000256" key="2">
    <source>
        <dbReference type="ARBA" id="ARBA00023015"/>
    </source>
</evidence>
<evidence type="ECO:0000313" key="8">
    <source>
        <dbReference type="EMBL" id="PUA81765.1"/>
    </source>
</evidence>
<keyword evidence="9" id="KW-1185">Reference proteome</keyword>
<dbReference type="GO" id="GO:0016987">
    <property type="term" value="F:sigma factor activity"/>
    <property type="evidence" value="ECO:0007669"/>
    <property type="project" value="UniProtKB-KW"/>
</dbReference>
<dbReference type="Gene3D" id="1.10.10.10">
    <property type="entry name" value="Winged helix-like DNA-binding domain superfamily/Winged helix DNA-binding domain"/>
    <property type="match status" value="1"/>
</dbReference>
<dbReference type="InterPro" id="IPR039425">
    <property type="entry name" value="RNA_pol_sigma-70-like"/>
</dbReference>
<feature type="region of interest" description="Disordered" evidence="5">
    <location>
        <begin position="1"/>
        <end position="36"/>
    </location>
</feature>
<name>A0A2R7YZG0_9ACTN</name>
<dbReference type="InterPro" id="IPR013249">
    <property type="entry name" value="RNA_pol_sigma70_r4_t2"/>
</dbReference>
<dbReference type="Proteomes" id="UP000244867">
    <property type="component" value="Unassembled WGS sequence"/>
</dbReference>
<dbReference type="NCBIfam" id="TIGR02937">
    <property type="entry name" value="sigma70-ECF"/>
    <property type="match status" value="1"/>
</dbReference>
<dbReference type="Gene3D" id="1.10.1740.10">
    <property type="match status" value="1"/>
</dbReference>